<feature type="region of interest" description="Disordered" evidence="1">
    <location>
        <begin position="270"/>
        <end position="338"/>
    </location>
</feature>
<accession>G7DSF9</accession>
<dbReference type="STRING" id="764103.G7DSF9"/>
<organism evidence="3 4">
    <name type="scientific">Mixia osmundae (strain CBS 9802 / IAM 14324 / JCM 22182 / KY 12970)</name>
    <dbReference type="NCBI Taxonomy" id="764103"/>
    <lineage>
        <taxon>Eukaryota</taxon>
        <taxon>Fungi</taxon>
        <taxon>Dikarya</taxon>
        <taxon>Basidiomycota</taxon>
        <taxon>Pucciniomycotina</taxon>
        <taxon>Mixiomycetes</taxon>
        <taxon>Mixiales</taxon>
        <taxon>Mixiaceae</taxon>
        <taxon>Mixia</taxon>
    </lineage>
</organism>
<dbReference type="PANTHER" id="PTHR15615">
    <property type="match status" value="1"/>
</dbReference>
<name>G7DSF9_MIXOS</name>
<keyword evidence="4" id="KW-1185">Reference proteome</keyword>
<reference evidence="3 4" key="2">
    <citation type="journal article" date="2012" name="Open Biol.">
        <title>Characteristics of nucleosomes and linker DNA regions on the genome of the basidiomycete Mixia osmundae revealed by mono- and dinucleosome mapping.</title>
        <authorList>
            <person name="Nishida H."/>
            <person name="Kondo S."/>
            <person name="Matsumoto T."/>
            <person name="Suzuki Y."/>
            <person name="Yoshikawa H."/>
            <person name="Taylor T.D."/>
            <person name="Sugiyama J."/>
        </authorList>
    </citation>
    <scope>NUCLEOTIDE SEQUENCE [LARGE SCALE GENOMIC DNA]</scope>
    <source>
        <strain evidence="4">CBS 9802 / IAM 14324 / JCM 22182 / KY 12970</strain>
    </source>
</reference>
<evidence type="ECO:0000313" key="3">
    <source>
        <dbReference type="EMBL" id="GAA93519.1"/>
    </source>
</evidence>
<sequence length="431" mass="46892">MTSPHHACAGQSAEHTSVNVFPPQKASRKSGRSSGSDKYHGQREMAELCERVITTLFAPAAPAPAPEPNYLRENIDTPPASPKCEDEVTKEPPPLVLFIAYALYRTRLPDCIILQSLLLLDRLKARYPSARGTSSSPHRLFLSSLMLSSKITMDDTYSNKSWAIVGGDFFALREVNQMERELFAFLGWNVVVTREELEAFVQRLPSFIASTAPVQPFSSSEAVLSGAYTIRASNKRARSDTRSSLDDFNAADAQRHKRAADAAHALLQPRPATAPAIIPAPHAPRRTQEARHVEEAMRSPELSDCSAVSSTGSYDSPDSYRSGSSHHRRHSSASSCMSATSSSSHLAMLRKAHYAAASTADSSAMPSATHSPMSSPAYESTGPMTPSETSPYHVYAKNWAAFRSASSATFAHYPHLEASDYAQQASAKSSW</sequence>
<dbReference type="RefSeq" id="XP_014566572.1">
    <property type="nucleotide sequence ID" value="XM_014711086.1"/>
</dbReference>
<feature type="region of interest" description="Disordered" evidence="1">
    <location>
        <begin position="363"/>
        <end position="387"/>
    </location>
</feature>
<evidence type="ECO:0000313" key="4">
    <source>
        <dbReference type="Proteomes" id="UP000009131"/>
    </source>
</evidence>
<evidence type="ECO:0000259" key="2">
    <source>
        <dbReference type="Pfam" id="PF00134"/>
    </source>
</evidence>
<feature type="domain" description="Cyclin N-terminal" evidence="2">
    <location>
        <begin position="96"/>
        <end position="190"/>
    </location>
</feature>
<dbReference type="PANTHER" id="PTHR15615:SF108">
    <property type="entry name" value="PROTEIN CNPPD1"/>
    <property type="match status" value="1"/>
</dbReference>
<dbReference type="GO" id="GO:0019901">
    <property type="term" value="F:protein kinase binding"/>
    <property type="evidence" value="ECO:0007669"/>
    <property type="project" value="InterPro"/>
</dbReference>
<dbReference type="GO" id="GO:0016538">
    <property type="term" value="F:cyclin-dependent protein serine/threonine kinase regulator activity"/>
    <property type="evidence" value="ECO:0007669"/>
    <property type="project" value="TreeGrafter"/>
</dbReference>
<feature type="compositionally biased region" description="Low complexity" evidence="1">
    <location>
        <begin position="270"/>
        <end position="280"/>
    </location>
</feature>
<dbReference type="SUPFAM" id="SSF47954">
    <property type="entry name" value="Cyclin-like"/>
    <property type="match status" value="1"/>
</dbReference>
<dbReference type="CDD" id="cd20557">
    <property type="entry name" value="CYCLIN_ScPCL1-like"/>
    <property type="match status" value="1"/>
</dbReference>
<dbReference type="OMA" id="GVIRCEN"/>
<proteinExistence type="predicted"/>
<dbReference type="InterPro" id="IPR013922">
    <property type="entry name" value="Cyclin_PHO80-like"/>
</dbReference>
<dbReference type="GO" id="GO:0005634">
    <property type="term" value="C:nucleus"/>
    <property type="evidence" value="ECO:0007669"/>
    <property type="project" value="TreeGrafter"/>
</dbReference>
<dbReference type="EMBL" id="BABT02000007">
    <property type="protein sequence ID" value="GAA93519.1"/>
    <property type="molecule type" value="Genomic_DNA"/>
</dbReference>
<gene>
    <name evidence="3" type="primary">Mo00160</name>
    <name evidence="3" type="ORF">E5Q_00160</name>
</gene>
<reference evidence="3 4" key="1">
    <citation type="journal article" date="2011" name="J. Gen. Appl. Microbiol.">
        <title>Draft genome sequencing of the enigmatic basidiomycete Mixia osmundae.</title>
        <authorList>
            <person name="Nishida H."/>
            <person name="Nagatsuka Y."/>
            <person name="Sugiyama J."/>
        </authorList>
    </citation>
    <scope>NUCLEOTIDE SEQUENCE [LARGE SCALE GENOMIC DNA]</scope>
    <source>
        <strain evidence="4">CBS 9802 / IAM 14324 / JCM 22182 / KY 12970</strain>
    </source>
</reference>
<dbReference type="InParanoid" id="G7DSF9"/>
<feature type="region of interest" description="Disordered" evidence="1">
    <location>
        <begin position="64"/>
        <end position="87"/>
    </location>
</feature>
<protein>
    <recommendedName>
        <fullName evidence="2">Cyclin N-terminal domain-containing protein</fullName>
    </recommendedName>
</protein>
<evidence type="ECO:0000256" key="1">
    <source>
        <dbReference type="SAM" id="MobiDB-lite"/>
    </source>
</evidence>
<dbReference type="Proteomes" id="UP000009131">
    <property type="component" value="Unassembled WGS sequence"/>
</dbReference>
<comment type="caution">
    <text evidence="3">The sequence shown here is derived from an EMBL/GenBank/DDBJ whole genome shotgun (WGS) entry which is preliminary data.</text>
</comment>
<dbReference type="InterPro" id="IPR036915">
    <property type="entry name" value="Cyclin-like_sf"/>
</dbReference>
<dbReference type="InterPro" id="IPR006671">
    <property type="entry name" value="Cyclin_N"/>
</dbReference>
<feature type="compositionally biased region" description="Polar residues" evidence="1">
    <location>
        <begin position="306"/>
        <end position="316"/>
    </location>
</feature>
<dbReference type="GO" id="GO:0000307">
    <property type="term" value="C:cyclin-dependent protein kinase holoenzyme complex"/>
    <property type="evidence" value="ECO:0007669"/>
    <property type="project" value="TreeGrafter"/>
</dbReference>
<dbReference type="eggNOG" id="KOG1674">
    <property type="taxonomic scope" value="Eukaryota"/>
</dbReference>
<dbReference type="Gene3D" id="1.10.472.10">
    <property type="entry name" value="Cyclin-like"/>
    <property type="match status" value="1"/>
</dbReference>
<feature type="region of interest" description="Disordered" evidence="1">
    <location>
        <begin position="1"/>
        <end position="41"/>
    </location>
</feature>
<dbReference type="Pfam" id="PF00134">
    <property type="entry name" value="Cyclin_N"/>
    <property type="match status" value="1"/>
</dbReference>
<dbReference type="HOGENOM" id="CLU_636289_0_0_1"/>
<feature type="compositionally biased region" description="Basic and acidic residues" evidence="1">
    <location>
        <begin position="286"/>
        <end position="298"/>
    </location>
</feature>
<dbReference type="AlphaFoldDB" id="G7DSF9"/>
<dbReference type="OrthoDB" id="244495at2759"/>